<dbReference type="STRING" id="1686286.GCA_900092335_00216"/>
<organism evidence="3 4">
    <name type="scientific">Corynebacterium phoceense</name>
    <dbReference type="NCBI Taxonomy" id="1686286"/>
    <lineage>
        <taxon>Bacteria</taxon>
        <taxon>Bacillati</taxon>
        <taxon>Actinomycetota</taxon>
        <taxon>Actinomycetes</taxon>
        <taxon>Mycobacteriales</taxon>
        <taxon>Corynebacteriaceae</taxon>
        <taxon>Corynebacterium</taxon>
    </lineage>
</organism>
<dbReference type="InterPro" id="IPR002156">
    <property type="entry name" value="RNaseH_domain"/>
</dbReference>
<protein>
    <recommendedName>
        <fullName evidence="2">RNase H type-1 domain-containing protein</fullName>
    </recommendedName>
</protein>
<dbReference type="PROSITE" id="PS50879">
    <property type="entry name" value="RNASE_H_1"/>
    <property type="match status" value="1"/>
</dbReference>
<evidence type="ECO:0000313" key="3">
    <source>
        <dbReference type="EMBL" id="TQE43985.1"/>
    </source>
</evidence>
<evidence type="ECO:0000313" key="4">
    <source>
        <dbReference type="Proteomes" id="UP000318080"/>
    </source>
</evidence>
<dbReference type="SUPFAM" id="SSF53098">
    <property type="entry name" value="Ribonuclease H-like"/>
    <property type="match status" value="1"/>
</dbReference>
<dbReference type="InterPro" id="IPR036397">
    <property type="entry name" value="RNaseH_sf"/>
</dbReference>
<dbReference type="EMBL" id="VHIR01000004">
    <property type="protein sequence ID" value="TQE43985.1"/>
    <property type="molecule type" value="Genomic_DNA"/>
</dbReference>
<keyword evidence="4" id="KW-1185">Reference proteome</keyword>
<accession>A0A540R8B7</accession>
<evidence type="ECO:0000256" key="1">
    <source>
        <dbReference type="SAM" id="MobiDB-lite"/>
    </source>
</evidence>
<dbReference type="Gene3D" id="3.30.420.10">
    <property type="entry name" value="Ribonuclease H-like superfamily/Ribonuclease H"/>
    <property type="match status" value="1"/>
</dbReference>
<feature type="region of interest" description="Disordered" evidence="1">
    <location>
        <begin position="1"/>
        <end position="23"/>
    </location>
</feature>
<gene>
    <name evidence="3" type="ORF">EJK80_03950</name>
</gene>
<sequence length="386" mass="41960">MTDVDPRTRKGTNLMSAPYSHKPGTLTPNPAAIAASARPVAASLVVYGALVTVDSVRYAVVSTGCNGRAKDLFVRVLTPAKERGFGDYPEDCRMQVARAEAMDLAGVMAEAFHRLWSQHAALAEDGTTAVYVSSPEVCQVLTAYPEEYPGMVVRTVVSGAAMQSTWQACRTWHSAAVTSLQDEYEAKRAREEEAKAAAEYAALAHVVVGTDASRNTYGSTAGWAAASSTGDLFIGSLRAQSIAPAEATAIASAVQGYGHRGFRVIDVLTDSMTCYRLFNQPEEYPGLLHHVGMKKCAQIVQEWRDAGVVVNVHWVRGHHGHLLNEFADRAAVYARRDREWRLHGGRNTAVWDRIRDEFTEALAHADIEDLIGMESNEDFHAAPALA</sequence>
<reference evidence="3 4" key="1">
    <citation type="submission" date="2019-06" db="EMBL/GenBank/DDBJ databases">
        <title>Draft genome of C. phoceense Strain 272.</title>
        <authorList>
            <person name="Pacheco L.G.C."/>
            <person name="Barberis C.M."/>
            <person name="Almuzara M.N."/>
            <person name="Traglia G.M."/>
            <person name="Santos C.S."/>
            <person name="Rocha D.J.P.G."/>
            <person name="Aguiar E.R.G.R."/>
            <person name="Vay C.A."/>
        </authorList>
    </citation>
    <scope>NUCLEOTIDE SEQUENCE [LARGE SCALE GENOMIC DNA]</scope>
    <source>
        <strain evidence="3 4">272</strain>
    </source>
</reference>
<dbReference type="GO" id="GO:0003676">
    <property type="term" value="F:nucleic acid binding"/>
    <property type="evidence" value="ECO:0007669"/>
    <property type="project" value="InterPro"/>
</dbReference>
<dbReference type="InterPro" id="IPR012337">
    <property type="entry name" value="RNaseH-like_sf"/>
</dbReference>
<name>A0A540R8B7_9CORY</name>
<dbReference type="Proteomes" id="UP000318080">
    <property type="component" value="Unassembled WGS sequence"/>
</dbReference>
<comment type="caution">
    <text evidence="3">The sequence shown here is derived from an EMBL/GenBank/DDBJ whole genome shotgun (WGS) entry which is preliminary data.</text>
</comment>
<dbReference type="GO" id="GO:0004523">
    <property type="term" value="F:RNA-DNA hybrid ribonuclease activity"/>
    <property type="evidence" value="ECO:0007669"/>
    <property type="project" value="InterPro"/>
</dbReference>
<evidence type="ECO:0000259" key="2">
    <source>
        <dbReference type="PROSITE" id="PS50879"/>
    </source>
</evidence>
<feature type="domain" description="RNase H type-1" evidence="2">
    <location>
        <begin position="202"/>
        <end position="336"/>
    </location>
</feature>
<dbReference type="Pfam" id="PF00075">
    <property type="entry name" value="RNase_H"/>
    <property type="match status" value="1"/>
</dbReference>
<dbReference type="AlphaFoldDB" id="A0A540R8B7"/>
<proteinExistence type="predicted"/>